<name>A0ABT0BVV1_9SPHN</name>
<organism evidence="1 2">
    <name type="scientific">Novosphingobium beihaiensis</name>
    <dbReference type="NCBI Taxonomy" id="2930389"/>
    <lineage>
        <taxon>Bacteria</taxon>
        <taxon>Pseudomonadati</taxon>
        <taxon>Pseudomonadota</taxon>
        <taxon>Alphaproteobacteria</taxon>
        <taxon>Sphingomonadales</taxon>
        <taxon>Sphingomonadaceae</taxon>
        <taxon>Novosphingobium</taxon>
    </lineage>
</organism>
<accession>A0ABT0BVV1</accession>
<sequence length="141" mass="13892">MTIGNITSTARAFGVLGTGSQTAGQPGAVAARAVAFEAASRVGAEFGACGNRQPDAAYPLAELADRLGGALGATPLETVELEQALGELATAAATDMAALADGRTLERLDTALAQHGEGPADAAGTAQMLRTVASALASARP</sequence>
<protein>
    <submittedName>
        <fullName evidence="1">Uncharacterized protein</fullName>
    </submittedName>
</protein>
<dbReference type="RefSeq" id="WP_243924251.1">
    <property type="nucleotide sequence ID" value="NZ_JALHLG010000061.1"/>
</dbReference>
<dbReference type="EMBL" id="JALHLG010000061">
    <property type="protein sequence ID" value="MCJ2189068.1"/>
    <property type="molecule type" value="Genomic_DNA"/>
</dbReference>
<reference evidence="1 2" key="1">
    <citation type="submission" date="2022-04" db="EMBL/GenBank/DDBJ databases">
        <title>Identification of a novel bacterium isolated from mangrove sediments.</title>
        <authorList>
            <person name="Pan X."/>
        </authorList>
    </citation>
    <scope>NUCLEOTIDE SEQUENCE [LARGE SCALE GENOMIC DNA]</scope>
    <source>
        <strain evidence="1 2">B2638</strain>
    </source>
</reference>
<proteinExistence type="predicted"/>
<evidence type="ECO:0000313" key="1">
    <source>
        <dbReference type="EMBL" id="MCJ2189068.1"/>
    </source>
</evidence>
<gene>
    <name evidence="1" type="ORF">MTR66_19925</name>
</gene>
<keyword evidence="2" id="KW-1185">Reference proteome</keyword>
<evidence type="ECO:0000313" key="2">
    <source>
        <dbReference type="Proteomes" id="UP001202281"/>
    </source>
</evidence>
<dbReference type="Proteomes" id="UP001202281">
    <property type="component" value="Unassembled WGS sequence"/>
</dbReference>
<comment type="caution">
    <text evidence="1">The sequence shown here is derived from an EMBL/GenBank/DDBJ whole genome shotgun (WGS) entry which is preliminary data.</text>
</comment>